<keyword evidence="1" id="KW-0808">Transferase</keyword>
<dbReference type="GO" id="GO:0010906">
    <property type="term" value="P:regulation of glucose metabolic process"/>
    <property type="evidence" value="ECO:0000318"/>
    <property type="project" value="GO_Central"/>
</dbReference>
<dbReference type="VEuPathDB" id="HostDB:ENSMMUG00000061038"/>
<dbReference type="PANTHER" id="PTHR11947:SF14">
    <property type="entry name" value="[PYRUVATE DEHYDROGENASE (ACETYL-TRANSFERRING)] KINASE ISOZYME 1, MITOCHONDRIAL"/>
    <property type="match status" value="1"/>
</dbReference>
<dbReference type="Bgee" id="ENSMMUG00000061038">
    <property type="expression patterns" value="Expressed in olfactory segment of nasal mucosa and 6 other cell types or tissues"/>
</dbReference>
<dbReference type="Proteomes" id="UP000006718">
    <property type="component" value="Chromosome 12"/>
</dbReference>
<evidence type="ECO:0000256" key="1">
    <source>
        <dbReference type="RuleBase" id="RU366032"/>
    </source>
</evidence>
<dbReference type="GO" id="GO:0004740">
    <property type="term" value="F:pyruvate dehydrogenase (acetyl-transferring) kinase activity"/>
    <property type="evidence" value="ECO:0000318"/>
    <property type="project" value="GO_Central"/>
</dbReference>
<dbReference type="Gene3D" id="3.30.565.10">
    <property type="entry name" value="Histidine kinase-like ATPase, C-terminal domain"/>
    <property type="match status" value="1"/>
</dbReference>
<protein>
    <recommendedName>
        <fullName evidence="1">Protein-serine/threonine kinase</fullName>
        <ecNumber evidence="1">2.7.11.-</ecNumber>
    </recommendedName>
</protein>
<keyword evidence="1" id="KW-0547">Nucleotide-binding</keyword>
<reference evidence="2" key="2">
    <citation type="submission" date="2019-01" db="EMBL/GenBank/DDBJ databases">
        <authorList>
            <person name="Graves T."/>
            <person name="Eichler E.E."/>
            <person name="Wilson R.K."/>
        </authorList>
    </citation>
    <scope>NUCLEOTIDE SEQUENCE [LARGE SCALE GENOMIC DNA]</scope>
    <source>
        <strain evidence="2">17573</strain>
    </source>
</reference>
<evidence type="ECO:0000313" key="2">
    <source>
        <dbReference type="Ensembl" id="ENSMMUP00000067920.1"/>
    </source>
</evidence>
<dbReference type="STRING" id="9544.ENSMMUP00000067920"/>
<dbReference type="GO" id="GO:0010510">
    <property type="term" value="P:regulation of pyruvate decarboxylation to acetyl-CoA"/>
    <property type="evidence" value="ECO:0000318"/>
    <property type="project" value="GO_Central"/>
</dbReference>
<dbReference type="GO" id="GO:0005524">
    <property type="term" value="F:ATP binding"/>
    <property type="evidence" value="ECO:0007669"/>
    <property type="project" value="UniProtKB-UniRule"/>
</dbReference>
<proteinExistence type="inferred from homology"/>
<name>A0A5F7ZRZ2_MACMU</name>
<reference evidence="2" key="3">
    <citation type="submission" date="2025-08" db="UniProtKB">
        <authorList>
            <consortium name="Ensembl"/>
        </authorList>
    </citation>
    <scope>IDENTIFICATION</scope>
    <source>
        <strain evidence="2">17573</strain>
    </source>
</reference>
<dbReference type="SUPFAM" id="SSF69012">
    <property type="entry name" value="alpha-ketoacid dehydrogenase kinase, N-terminal domain"/>
    <property type="match status" value="1"/>
</dbReference>
<dbReference type="PANTHER" id="PTHR11947">
    <property type="entry name" value="PYRUVATE DEHYDROGENASE KINASE"/>
    <property type="match status" value="1"/>
</dbReference>
<dbReference type="Gene3D" id="1.20.140.20">
    <property type="entry name" value="Alpha-ketoacid/pyruvate dehydrogenase kinase, N-terminal domain"/>
    <property type="match status" value="1"/>
</dbReference>
<sequence>SSLFLSREAALALPGQKLLPASWSRRPRSEAAATAAPEIPVPIQIAFNSRPHPSSLGQKILIDFCCINQIRKTEITFLHQESQCQLSQVLTKTAHRPGNVLEYPASMLVRKKYIQISQRLMGFQFRASPDPRAIIKFRGTKITVRNRHKDLKPTSTSGVIFFKQFFLIDMVKKTNKKYHLERTLMIKLRFTQVLYHLTSLWGSKSEGRTTQRRNSLQLPYCLLTGTIYKVRSAERRLCKLHIIKSYILSVGELEHKVPDQPVQYSETPSLLYHFSTQIFKNFLHAQNHHINRKRYNPVKQKVMLRNEELDIKLSERQEVIPLRRHDHLYRKLWSLALSPRLECSGKIPSAGFGFMLPISRGYEQRIKGNIPLYQLNGWCSEKIIWKASESTDDFKKVPEIRESTWKEYNTRHEAKDWC</sequence>
<keyword evidence="3" id="KW-1185">Reference proteome</keyword>
<dbReference type="GO" id="GO:0005759">
    <property type="term" value="C:mitochondrial matrix"/>
    <property type="evidence" value="ECO:0007669"/>
    <property type="project" value="UniProtKB-SubCell"/>
</dbReference>
<dbReference type="Ensembl" id="ENSMMUT00000083451.1">
    <property type="protein sequence ID" value="ENSMMUP00000067920.1"/>
    <property type="gene ID" value="ENSMMUG00000061038.1"/>
</dbReference>
<dbReference type="InParanoid" id="A0A5F7ZRZ2"/>
<dbReference type="AlphaFoldDB" id="A0A5F7ZRZ2"/>
<keyword evidence="1" id="KW-0496">Mitochondrion</keyword>
<dbReference type="InterPro" id="IPR039028">
    <property type="entry name" value="BCKD/PDK"/>
</dbReference>
<dbReference type="GO" id="GO:0005739">
    <property type="term" value="C:mitochondrion"/>
    <property type="evidence" value="ECO:0000318"/>
    <property type="project" value="GO_Central"/>
</dbReference>
<keyword evidence="1" id="KW-0418">Kinase</keyword>
<reference evidence="2" key="4">
    <citation type="submission" date="2025-09" db="UniProtKB">
        <authorList>
            <consortium name="Ensembl"/>
        </authorList>
    </citation>
    <scope>IDENTIFICATION</scope>
    <source>
        <strain evidence="2">17573</strain>
    </source>
</reference>
<organism evidence="2 3">
    <name type="scientific">Macaca mulatta</name>
    <name type="common">Rhesus macaque</name>
    <dbReference type="NCBI Taxonomy" id="9544"/>
    <lineage>
        <taxon>Eukaryota</taxon>
        <taxon>Metazoa</taxon>
        <taxon>Chordata</taxon>
        <taxon>Craniata</taxon>
        <taxon>Vertebrata</taxon>
        <taxon>Euteleostomi</taxon>
        <taxon>Mammalia</taxon>
        <taxon>Eutheria</taxon>
        <taxon>Euarchontoglires</taxon>
        <taxon>Primates</taxon>
        <taxon>Haplorrhini</taxon>
        <taxon>Catarrhini</taxon>
        <taxon>Cercopithecidae</taxon>
        <taxon>Cercopithecinae</taxon>
        <taxon>Macaca</taxon>
    </lineage>
</organism>
<comment type="similarity">
    <text evidence="1">Belongs to the PDK/BCKDK protein kinase family.</text>
</comment>
<reference evidence="3" key="1">
    <citation type="journal article" date="2007" name="Science">
        <title>Evolutionary and biomedical insights from the rhesus macaque genome.</title>
        <authorList>
            <person name="Gibbs R.A."/>
            <person name="Rogers J."/>
            <person name="Katze M.G."/>
            <person name="Bumgarner R."/>
            <person name="Weinstock G.M."/>
            <person name="Mardis E.R."/>
            <person name="Remington K.A."/>
            <person name="Strausberg R.L."/>
            <person name="Venter J.C."/>
            <person name="Wilson R.K."/>
            <person name="Batzer M.A."/>
            <person name="Bustamante C.D."/>
            <person name="Eichler E.E."/>
            <person name="Hahn M.W."/>
            <person name="Hardison R.C."/>
            <person name="Makova K.D."/>
            <person name="Miller W."/>
            <person name="Milosavljevic A."/>
            <person name="Palermo R.E."/>
            <person name="Siepel A."/>
            <person name="Sikela J.M."/>
            <person name="Attaway T."/>
            <person name="Bell S."/>
            <person name="Bernard K.E."/>
            <person name="Buhay C.J."/>
            <person name="Chandrabose M.N."/>
            <person name="Dao M."/>
            <person name="Davis C."/>
            <person name="Delehaunty K.D."/>
            <person name="Ding Y."/>
            <person name="Dinh H.H."/>
            <person name="Dugan-Rocha S."/>
            <person name="Fulton L.A."/>
            <person name="Gabisi R.A."/>
            <person name="Garner T.T."/>
            <person name="Godfrey J."/>
            <person name="Hawes A.C."/>
            <person name="Hernandez J."/>
            <person name="Hines S."/>
            <person name="Holder M."/>
            <person name="Hume J."/>
            <person name="Jhangiani S.N."/>
            <person name="Joshi V."/>
            <person name="Khan Z.M."/>
            <person name="Kirkness E.F."/>
            <person name="Cree A."/>
            <person name="Fowler R.G."/>
            <person name="Lee S."/>
            <person name="Lewis L.R."/>
            <person name="Li Z."/>
            <person name="Liu Y.-S."/>
            <person name="Moore S.M."/>
            <person name="Muzny D."/>
            <person name="Nazareth L.V."/>
            <person name="Ngo D.N."/>
            <person name="Okwuonu G.O."/>
            <person name="Pai G."/>
            <person name="Parker D."/>
            <person name="Paul H.A."/>
            <person name="Pfannkoch C."/>
            <person name="Pohl C.S."/>
            <person name="Rogers Y.-H.C."/>
            <person name="Ruiz S.J."/>
            <person name="Sabo A."/>
            <person name="Santibanez J."/>
            <person name="Schneider B.W."/>
            <person name="Smith S.M."/>
            <person name="Sodergren E."/>
            <person name="Svatek A.F."/>
            <person name="Utterback T.R."/>
            <person name="Vattathil S."/>
            <person name="Warren W."/>
            <person name="White C.S."/>
            <person name="Chinwalla A.T."/>
            <person name="Feng Y."/>
            <person name="Halpern A.L."/>
            <person name="Hillier L.W."/>
            <person name="Huang X."/>
            <person name="Minx P."/>
            <person name="Nelson J.O."/>
            <person name="Pepin K.H."/>
            <person name="Qin X."/>
            <person name="Sutton G.G."/>
            <person name="Venter E."/>
            <person name="Walenz B.P."/>
            <person name="Wallis J.W."/>
            <person name="Worley K.C."/>
            <person name="Yang S.-P."/>
            <person name="Jones S.M."/>
            <person name="Marra M.A."/>
            <person name="Rocchi M."/>
            <person name="Schein J.E."/>
            <person name="Baertsch R."/>
            <person name="Clarke L."/>
            <person name="Csuros M."/>
            <person name="Glasscock J."/>
            <person name="Harris R.A."/>
            <person name="Havlak P."/>
            <person name="Jackson A.R."/>
            <person name="Jiang H."/>
            <person name="Liu Y."/>
            <person name="Messina D.N."/>
            <person name="Shen Y."/>
            <person name="Song H.X.-Z."/>
            <person name="Wylie T."/>
            <person name="Zhang L."/>
            <person name="Birney E."/>
            <person name="Han K."/>
            <person name="Konkel M.K."/>
            <person name="Lee J."/>
            <person name="Smit A.F.A."/>
            <person name="Ullmer B."/>
            <person name="Wang H."/>
            <person name="Xing J."/>
            <person name="Burhans R."/>
            <person name="Cheng Z."/>
            <person name="Karro J.E."/>
            <person name="Ma J."/>
            <person name="Raney B."/>
            <person name="She X."/>
            <person name="Cox M.J."/>
            <person name="Demuth J.P."/>
            <person name="Dumas L.J."/>
            <person name="Han S.-G."/>
            <person name="Hopkins J."/>
            <person name="Karimpour-Fard A."/>
            <person name="Kim Y.H."/>
            <person name="Pollack J.R."/>
            <person name="Vinar T."/>
            <person name="Addo-Quaye C."/>
            <person name="Degenhardt J."/>
            <person name="Denby A."/>
            <person name="Hubisz M.J."/>
            <person name="Indap A."/>
            <person name="Kosiol C."/>
            <person name="Lahn B.T."/>
            <person name="Lawson H.A."/>
            <person name="Marklein A."/>
            <person name="Nielsen R."/>
            <person name="Vallender E.J."/>
            <person name="Clark A.G."/>
            <person name="Ferguson B."/>
            <person name="Hernandez R.D."/>
            <person name="Hirani K."/>
            <person name="Kehrer-Sawatzki H."/>
            <person name="Kolb J."/>
            <person name="Patil S."/>
            <person name="Pu L.-L."/>
            <person name="Ren Y."/>
            <person name="Smith D.G."/>
            <person name="Wheeler D.A."/>
            <person name="Schenck I."/>
            <person name="Ball E.V."/>
            <person name="Chen R."/>
            <person name="Cooper D.N."/>
            <person name="Giardine B."/>
            <person name="Hsu F."/>
            <person name="Kent W.J."/>
            <person name="Lesk A."/>
            <person name="Nelson D.L."/>
            <person name="O'brien W.E."/>
            <person name="Pruefer K."/>
            <person name="Stenson P.D."/>
            <person name="Wallace J.C."/>
            <person name="Ke H."/>
            <person name="Liu X.-M."/>
            <person name="Wang P."/>
            <person name="Xiang A.P."/>
            <person name="Yang F."/>
            <person name="Barber G.P."/>
            <person name="Haussler D."/>
            <person name="Karolchik D."/>
            <person name="Kern A.D."/>
            <person name="Kuhn R.M."/>
            <person name="Smith K.E."/>
            <person name="Zwieg A.S."/>
        </authorList>
    </citation>
    <scope>NUCLEOTIDE SEQUENCE [LARGE SCALE GENOMIC DNA]</scope>
    <source>
        <strain evidence="3">17573</strain>
    </source>
</reference>
<keyword evidence="1" id="KW-0067">ATP-binding</keyword>
<dbReference type="InterPro" id="IPR036784">
    <property type="entry name" value="AK/P_DHK_N_sf"/>
</dbReference>
<comment type="subcellular location">
    <subcellularLocation>
        <location evidence="1">Mitochondrion matrix</location>
    </subcellularLocation>
</comment>
<evidence type="ECO:0000313" key="3">
    <source>
        <dbReference type="Proteomes" id="UP000006718"/>
    </source>
</evidence>
<accession>A0A5F7ZRZ2</accession>
<dbReference type="InterPro" id="IPR036890">
    <property type="entry name" value="HATPase_C_sf"/>
</dbReference>
<dbReference type="EC" id="2.7.11.-" evidence="1"/>